<sequence>MFYHQEIKHLPGAPALSTFQDWLSFGAKFSCIAAGGTIYCLLILCGLDLKSAVGKVHGRVPSDVAGMLRRPSLADSGMLITFFFSAKLIMLVRPAATHHF</sequence>
<organism evidence="2 3">
    <name type="scientific">Scleroderma citrinum Foug A</name>
    <dbReference type="NCBI Taxonomy" id="1036808"/>
    <lineage>
        <taxon>Eukaryota</taxon>
        <taxon>Fungi</taxon>
        <taxon>Dikarya</taxon>
        <taxon>Basidiomycota</taxon>
        <taxon>Agaricomycotina</taxon>
        <taxon>Agaricomycetes</taxon>
        <taxon>Agaricomycetidae</taxon>
        <taxon>Boletales</taxon>
        <taxon>Sclerodermatineae</taxon>
        <taxon>Sclerodermataceae</taxon>
        <taxon>Scleroderma</taxon>
    </lineage>
</organism>
<dbReference type="OrthoDB" id="2691888at2759"/>
<dbReference type="HOGENOM" id="CLU_2307709_0_0_1"/>
<dbReference type="InParanoid" id="A0A0C3AGQ8"/>
<keyword evidence="3" id="KW-1185">Reference proteome</keyword>
<dbReference type="AlphaFoldDB" id="A0A0C3AGQ8"/>
<proteinExistence type="predicted"/>
<evidence type="ECO:0000256" key="1">
    <source>
        <dbReference type="SAM" id="Phobius"/>
    </source>
</evidence>
<keyword evidence="1" id="KW-0812">Transmembrane</keyword>
<evidence type="ECO:0000313" key="2">
    <source>
        <dbReference type="EMBL" id="KIM64082.1"/>
    </source>
</evidence>
<dbReference type="Proteomes" id="UP000053989">
    <property type="component" value="Unassembled WGS sequence"/>
</dbReference>
<accession>A0A0C3AGQ8</accession>
<gene>
    <name evidence="2" type="ORF">SCLCIDRAFT_115812</name>
</gene>
<name>A0A0C3AGQ8_9AGAM</name>
<feature type="transmembrane region" description="Helical" evidence="1">
    <location>
        <begin position="25"/>
        <end position="49"/>
    </location>
</feature>
<reference evidence="2 3" key="1">
    <citation type="submission" date="2014-04" db="EMBL/GenBank/DDBJ databases">
        <authorList>
            <consortium name="DOE Joint Genome Institute"/>
            <person name="Kuo A."/>
            <person name="Kohler A."/>
            <person name="Nagy L.G."/>
            <person name="Floudas D."/>
            <person name="Copeland A."/>
            <person name="Barry K.W."/>
            <person name="Cichocki N."/>
            <person name="Veneault-Fourrey C."/>
            <person name="LaButti K."/>
            <person name="Lindquist E.A."/>
            <person name="Lipzen A."/>
            <person name="Lundell T."/>
            <person name="Morin E."/>
            <person name="Murat C."/>
            <person name="Sun H."/>
            <person name="Tunlid A."/>
            <person name="Henrissat B."/>
            <person name="Grigoriev I.V."/>
            <person name="Hibbett D.S."/>
            <person name="Martin F."/>
            <person name="Nordberg H.P."/>
            <person name="Cantor M.N."/>
            <person name="Hua S.X."/>
        </authorList>
    </citation>
    <scope>NUCLEOTIDE SEQUENCE [LARGE SCALE GENOMIC DNA]</scope>
    <source>
        <strain evidence="2 3">Foug A</strain>
    </source>
</reference>
<keyword evidence="1" id="KW-0472">Membrane</keyword>
<dbReference type="EMBL" id="KN822030">
    <property type="protein sequence ID" value="KIM64082.1"/>
    <property type="molecule type" value="Genomic_DNA"/>
</dbReference>
<protein>
    <submittedName>
        <fullName evidence="2">Uncharacterized protein</fullName>
    </submittedName>
</protein>
<evidence type="ECO:0000313" key="3">
    <source>
        <dbReference type="Proteomes" id="UP000053989"/>
    </source>
</evidence>
<reference evidence="3" key="2">
    <citation type="submission" date="2015-01" db="EMBL/GenBank/DDBJ databases">
        <title>Evolutionary Origins and Diversification of the Mycorrhizal Mutualists.</title>
        <authorList>
            <consortium name="DOE Joint Genome Institute"/>
            <consortium name="Mycorrhizal Genomics Consortium"/>
            <person name="Kohler A."/>
            <person name="Kuo A."/>
            <person name="Nagy L.G."/>
            <person name="Floudas D."/>
            <person name="Copeland A."/>
            <person name="Barry K.W."/>
            <person name="Cichocki N."/>
            <person name="Veneault-Fourrey C."/>
            <person name="LaButti K."/>
            <person name="Lindquist E.A."/>
            <person name="Lipzen A."/>
            <person name="Lundell T."/>
            <person name="Morin E."/>
            <person name="Murat C."/>
            <person name="Riley R."/>
            <person name="Ohm R."/>
            <person name="Sun H."/>
            <person name="Tunlid A."/>
            <person name="Henrissat B."/>
            <person name="Grigoriev I.V."/>
            <person name="Hibbett D.S."/>
            <person name="Martin F."/>
        </authorList>
    </citation>
    <scope>NUCLEOTIDE SEQUENCE [LARGE SCALE GENOMIC DNA]</scope>
    <source>
        <strain evidence="3">Foug A</strain>
    </source>
</reference>
<keyword evidence="1" id="KW-1133">Transmembrane helix</keyword>